<gene>
    <name evidence="1" type="ORF">GCM10023213_24160</name>
</gene>
<name>A0ABP9P4Z2_9BACT</name>
<protein>
    <submittedName>
        <fullName evidence="1">Uncharacterized protein</fullName>
    </submittedName>
</protein>
<accession>A0ABP9P4Z2</accession>
<evidence type="ECO:0000313" key="2">
    <source>
        <dbReference type="Proteomes" id="UP001499852"/>
    </source>
</evidence>
<keyword evidence="2" id="KW-1185">Reference proteome</keyword>
<reference evidence="2" key="1">
    <citation type="journal article" date="2019" name="Int. J. Syst. Evol. Microbiol.">
        <title>The Global Catalogue of Microorganisms (GCM) 10K type strain sequencing project: providing services to taxonomists for standard genome sequencing and annotation.</title>
        <authorList>
            <consortium name="The Broad Institute Genomics Platform"/>
            <consortium name="The Broad Institute Genome Sequencing Center for Infectious Disease"/>
            <person name="Wu L."/>
            <person name="Ma J."/>
        </authorList>
    </citation>
    <scope>NUCLEOTIDE SEQUENCE [LARGE SCALE GENOMIC DNA]</scope>
    <source>
        <strain evidence="2">JCM 18053</strain>
    </source>
</reference>
<evidence type="ECO:0000313" key="1">
    <source>
        <dbReference type="EMBL" id="GAA5140877.1"/>
    </source>
</evidence>
<sequence>MGYSDKLEVTISCDDCGVTEENSAKDYGGGYGGPAWEHLDSFSDFTVVATHDERRGPDIKSATCKKCCKPAKIQKKYSQ</sequence>
<dbReference type="Proteomes" id="UP001499852">
    <property type="component" value="Unassembled WGS sequence"/>
</dbReference>
<organism evidence="1 2">
    <name type="scientific">Prosthecobacter algae</name>
    <dbReference type="NCBI Taxonomy" id="1144682"/>
    <lineage>
        <taxon>Bacteria</taxon>
        <taxon>Pseudomonadati</taxon>
        <taxon>Verrucomicrobiota</taxon>
        <taxon>Verrucomicrobiia</taxon>
        <taxon>Verrucomicrobiales</taxon>
        <taxon>Verrucomicrobiaceae</taxon>
        <taxon>Prosthecobacter</taxon>
    </lineage>
</organism>
<comment type="caution">
    <text evidence="1">The sequence shown here is derived from an EMBL/GenBank/DDBJ whole genome shotgun (WGS) entry which is preliminary data.</text>
</comment>
<dbReference type="EMBL" id="BAABIA010000004">
    <property type="protein sequence ID" value="GAA5140877.1"/>
    <property type="molecule type" value="Genomic_DNA"/>
</dbReference>
<proteinExistence type="predicted"/>